<comment type="caution">
    <text evidence="7">The sequence shown here is derived from an EMBL/GenBank/DDBJ whole genome shotgun (WGS) entry which is preliminary data.</text>
</comment>
<keyword evidence="3" id="KW-0449">Lipoprotein</keyword>
<dbReference type="Pfam" id="PF02321">
    <property type="entry name" value="OEP"/>
    <property type="match status" value="2"/>
</dbReference>
<dbReference type="SUPFAM" id="SSF111369">
    <property type="entry name" value="HlyD-like secretion proteins"/>
    <property type="match status" value="1"/>
</dbReference>
<keyword evidence="3" id="KW-0564">Palmitate</keyword>
<dbReference type="Gene3D" id="2.40.30.170">
    <property type="match status" value="1"/>
</dbReference>
<dbReference type="Pfam" id="PF25944">
    <property type="entry name" value="Beta-barrel_RND"/>
    <property type="match status" value="1"/>
</dbReference>
<dbReference type="PANTHER" id="PTHR30158:SF3">
    <property type="entry name" value="MULTIDRUG EFFLUX PUMP SUBUNIT ACRA-RELATED"/>
    <property type="match status" value="1"/>
</dbReference>
<dbReference type="Pfam" id="PF25917">
    <property type="entry name" value="BSH_RND"/>
    <property type="match status" value="1"/>
</dbReference>
<proteinExistence type="inferred from homology"/>
<dbReference type="NCBIfam" id="TIGR01730">
    <property type="entry name" value="RND_mfp"/>
    <property type="match status" value="1"/>
</dbReference>
<evidence type="ECO:0000256" key="3">
    <source>
        <dbReference type="RuleBase" id="RU362097"/>
    </source>
</evidence>
<evidence type="ECO:0000259" key="6">
    <source>
        <dbReference type="Pfam" id="PF25944"/>
    </source>
</evidence>
<comment type="similarity">
    <text evidence="1 3">Belongs to the outer membrane factor (OMF) (TC 1.B.17) family.</text>
</comment>
<comment type="subcellular location">
    <subcellularLocation>
        <location evidence="3">Cell membrane</location>
        <topology evidence="3">Lipid-anchor</topology>
    </subcellularLocation>
</comment>
<feature type="domain" description="Multidrug resistance protein MdtA-like alpha-helical hairpin" evidence="4">
    <location>
        <begin position="150"/>
        <end position="219"/>
    </location>
</feature>
<evidence type="ECO:0000256" key="1">
    <source>
        <dbReference type="ARBA" id="ARBA00007613"/>
    </source>
</evidence>
<dbReference type="Pfam" id="PF25876">
    <property type="entry name" value="HH_MFP_RND"/>
    <property type="match status" value="1"/>
</dbReference>
<feature type="domain" description="Multidrug resistance protein MdtA-like barrel-sandwich hybrid" evidence="5">
    <location>
        <begin position="109"/>
        <end position="252"/>
    </location>
</feature>
<dbReference type="PANTHER" id="PTHR30158">
    <property type="entry name" value="ACRA/E-RELATED COMPONENT OF DRUG EFFLUX TRANSPORTER"/>
    <property type="match status" value="1"/>
</dbReference>
<name>A0ABT1D288_9PROT</name>
<dbReference type="Gene3D" id="1.10.287.470">
    <property type="entry name" value="Helix hairpin bin"/>
    <property type="match status" value="1"/>
</dbReference>
<sequence>MAALLLTPHRELVSFLSKELLSFLQEPTVHLQSRHARSSRAAVSRTRWACLRGATALAGLLLVSACDDQPRQAAANEASAPPAEVTVVAIRRQAVPVTTEMPGRTTAYRVAEVRPQVGGVLRERMFTKGQEVGAGQPLYQIDPAPYQAGLNSAEAALARAEATARSAGITVNRYRPLVRAQAVSQQAMDNAETALRQAQADVASVRAAVEMARINLGYTQVISPIDGRTGRSSVTPGALVTANQADALVTITQLDPIHVDVTQSSVRLLQQQRAVASGTLRRDAADRAPARLILEDGSEYPHAGQMQFTEVIVDQGTGSVTLRAVSPNPDGMLMPGMFVRARVEEGVTDRALLVPQQAVMRTPRGEATTVVVNAEGVAEPRLLRADQYRVQRADLFPQLGATGSFEAGRTPAALATANVPIDSAAGITRRTYGAGIGFSACEIDLFGRARSLSSAAFAHYLGYEEARRSAQISLVAQTANAWLALAADQELPDLTRRMLTNQEEARRLTRAGFDGGTATALALRQAQTSVETARTSLALYTRRQAQDENALALLLGRAVPAELLPAGLSVDASPMAELPVGLSSERLVRRPDVLAAEQNLIAANADIGAARAAFFPRLTLTAGAGSASAGLSQLFGAGSGSWSFAPQLNIPIFSAGALQGSLNLAQVQSDIQVAIYERTIQTAFREVADALAARSTYDHQIAAQQALVAAYEGAYRLALRRFRSGLDTYQAPLDSQRQLFAGQQELIGLRLQRLQDLVSLYKALGGGWREQSKVAAGDVQ</sequence>
<dbReference type="InterPro" id="IPR003423">
    <property type="entry name" value="OMP_efflux"/>
</dbReference>
<dbReference type="InterPro" id="IPR058624">
    <property type="entry name" value="MdtA-like_HH"/>
</dbReference>
<dbReference type="SUPFAM" id="SSF56954">
    <property type="entry name" value="Outer membrane efflux proteins (OEP)"/>
    <property type="match status" value="1"/>
</dbReference>
<dbReference type="InterPro" id="IPR006143">
    <property type="entry name" value="RND_pump_MFP"/>
</dbReference>
<dbReference type="Gene3D" id="2.40.50.100">
    <property type="match status" value="1"/>
</dbReference>
<dbReference type="RefSeq" id="WP_252952639.1">
    <property type="nucleotide sequence ID" value="NZ_JAFIRR010000043.1"/>
</dbReference>
<evidence type="ECO:0000256" key="2">
    <source>
        <dbReference type="ARBA" id="ARBA00009477"/>
    </source>
</evidence>
<dbReference type="InterPro" id="IPR010131">
    <property type="entry name" value="MdtP/NodT-like"/>
</dbReference>
<keyword evidence="3" id="KW-0812">Transmembrane</keyword>
<gene>
    <name evidence="7" type="ORF">JYK14_07580</name>
</gene>
<organism evidence="7 8">
    <name type="scientific">Siccirubricoccus soli</name>
    <dbReference type="NCBI Taxonomy" id="2899147"/>
    <lineage>
        <taxon>Bacteria</taxon>
        <taxon>Pseudomonadati</taxon>
        <taxon>Pseudomonadota</taxon>
        <taxon>Alphaproteobacteria</taxon>
        <taxon>Acetobacterales</taxon>
        <taxon>Roseomonadaceae</taxon>
        <taxon>Siccirubricoccus</taxon>
    </lineage>
</organism>
<feature type="domain" description="Multidrug resistance protein MdtA-like beta-barrel" evidence="6">
    <location>
        <begin position="256"/>
        <end position="346"/>
    </location>
</feature>
<dbReference type="EMBL" id="JAFIRR010000043">
    <property type="protein sequence ID" value="MCO6416031.1"/>
    <property type="molecule type" value="Genomic_DNA"/>
</dbReference>
<keyword evidence="8" id="KW-1185">Reference proteome</keyword>
<dbReference type="Gene3D" id="1.20.1600.10">
    <property type="entry name" value="Outer membrane efflux proteins (OEP)"/>
    <property type="match status" value="1"/>
</dbReference>
<keyword evidence="3" id="KW-1134">Transmembrane beta strand</keyword>
<comment type="similarity">
    <text evidence="2">Belongs to the membrane fusion protein (MFP) (TC 8.A.1) family.</text>
</comment>
<protein>
    <submittedName>
        <fullName evidence="7">Efflux transporter outer membrane subunit</fullName>
    </submittedName>
</protein>
<evidence type="ECO:0000259" key="5">
    <source>
        <dbReference type="Pfam" id="PF25917"/>
    </source>
</evidence>
<reference evidence="7 8" key="1">
    <citation type="submission" date="2021-12" db="EMBL/GenBank/DDBJ databases">
        <title>Siccirubricoccus leaddurans sp. nov., a high concentration Zn2+ tolerance bacterium.</title>
        <authorList>
            <person name="Cao Y."/>
        </authorList>
    </citation>
    <scope>NUCLEOTIDE SEQUENCE [LARGE SCALE GENOMIC DNA]</scope>
    <source>
        <strain evidence="7 8">KC 17139</strain>
    </source>
</reference>
<dbReference type="NCBIfam" id="TIGR01845">
    <property type="entry name" value="outer_NodT"/>
    <property type="match status" value="1"/>
</dbReference>
<evidence type="ECO:0000313" key="8">
    <source>
        <dbReference type="Proteomes" id="UP001523392"/>
    </source>
</evidence>
<keyword evidence="3" id="KW-0472">Membrane</keyword>
<dbReference type="Gene3D" id="2.20.200.10">
    <property type="entry name" value="Outer membrane efflux proteins (OEP)"/>
    <property type="match status" value="1"/>
</dbReference>
<dbReference type="Proteomes" id="UP001523392">
    <property type="component" value="Unassembled WGS sequence"/>
</dbReference>
<dbReference type="InterPro" id="IPR058626">
    <property type="entry name" value="MdtA-like_b-barrel"/>
</dbReference>
<evidence type="ECO:0000259" key="4">
    <source>
        <dbReference type="Pfam" id="PF25876"/>
    </source>
</evidence>
<accession>A0ABT1D288</accession>
<dbReference type="InterPro" id="IPR058625">
    <property type="entry name" value="MdtA-like_BSH"/>
</dbReference>
<evidence type="ECO:0000313" key="7">
    <source>
        <dbReference type="EMBL" id="MCO6416031.1"/>
    </source>
</evidence>